<dbReference type="GO" id="GO:0016887">
    <property type="term" value="F:ATP hydrolysis activity"/>
    <property type="evidence" value="ECO:0007669"/>
    <property type="project" value="InterPro"/>
</dbReference>
<dbReference type="GO" id="GO:0140359">
    <property type="term" value="F:ABC-type transporter activity"/>
    <property type="evidence" value="ECO:0007669"/>
    <property type="project" value="InterPro"/>
</dbReference>
<evidence type="ECO:0000256" key="3">
    <source>
        <dbReference type="ARBA" id="ARBA00022741"/>
    </source>
</evidence>
<dbReference type="InterPro" id="IPR029439">
    <property type="entry name" value="Wzt_C"/>
</dbReference>
<dbReference type="Pfam" id="PF00005">
    <property type="entry name" value="ABC_tran"/>
    <property type="match status" value="1"/>
</dbReference>
<dbReference type="InterPro" id="IPR050683">
    <property type="entry name" value="Bact_Polysacc_Export_ATP-bd"/>
</dbReference>
<keyword evidence="3" id="KW-0547">Nucleotide-binding</keyword>
<reference evidence="6 7" key="1">
    <citation type="submission" date="2015-10" db="EMBL/GenBank/DDBJ databases">
        <title>Metagenome-Assembled Genomes uncover a global brackish microbiome.</title>
        <authorList>
            <person name="Hugerth L.W."/>
            <person name="Larsson J."/>
            <person name="Alneberg J."/>
            <person name="Lindh M.V."/>
            <person name="Legrand C."/>
            <person name="Pinhassi J."/>
            <person name="Andersson A.F."/>
        </authorList>
    </citation>
    <scope>NUCLEOTIDE SEQUENCE [LARGE SCALE GENOMIC DNA]</scope>
    <source>
        <strain evidence="6">BACL6 MAG-120924-bin43</strain>
    </source>
</reference>
<dbReference type="InterPro" id="IPR003439">
    <property type="entry name" value="ABC_transporter-like_ATP-bd"/>
</dbReference>
<sequence>MSQPAIVVDSVSKNFRLYHERNRYIKAAILRGRRAKYEEFWALNDVSFEVEHGSTLGIIGSNGSGKSTMLKCLTGIYRPDKGKVSINGNIAALLELGAGFHPELSGRENVYLNAAILGLSKKDAERQFDSIVEFAGLERFIDTAVKNYSSGMVIRLGFSVAAHVEPEILLIDEVLTVGDQSFQRKSSEKIEQFRREGRTIVVVSHGLGAVQQLCKEVVWLEKGHLKMRGPAAEVIAAYTGESYVQHTAKDADLRERWGTEEARIDSVLLTDMSGQAIERVETNAAMRVTTRITAQMPLRAPVIKIYISKLDGTIVWSTTSQRANSSLGNIPESVTATIDIPHLPLLEGTYYISVACTDATGTTEYDHCQNWVRFDVHQNDLFEEGLVAVPSSWNIERHTK</sequence>
<dbReference type="GO" id="GO:0005524">
    <property type="term" value="F:ATP binding"/>
    <property type="evidence" value="ECO:0007669"/>
    <property type="project" value="UniProtKB-KW"/>
</dbReference>
<comment type="similarity">
    <text evidence="1">Belongs to the ABC transporter superfamily.</text>
</comment>
<dbReference type="InterPro" id="IPR015860">
    <property type="entry name" value="ABC_transpr_TagH-like"/>
</dbReference>
<evidence type="ECO:0000256" key="4">
    <source>
        <dbReference type="ARBA" id="ARBA00022840"/>
    </source>
</evidence>
<dbReference type="Gene3D" id="3.40.50.300">
    <property type="entry name" value="P-loop containing nucleotide triphosphate hydrolases"/>
    <property type="match status" value="1"/>
</dbReference>
<dbReference type="InterPro" id="IPR027417">
    <property type="entry name" value="P-loop_NTPase"/>
</dbReference>
<dbReference type="EMBL" id="LIBJ01000104">
    <property type="protein sequence ID" value="KRO48261.1"/>
    <property type="molecule type" value="Genomic_DNA"/>
</dbReference>
<dbReference type="GO" id="GO:0016020">
    <property type="term" value="C:membrane"/>
    <property type="evidence" value="ECO:0007669"/>
    <property type="project" value="InterPro"/>
</dbReference>
<accession>A0A0R2QDI1</accession>
<gene>
    <name evidence="6" type="ORF">ABR75_01040</name>
</gene>
<name>A0A0R2QDI1_9ACTN</name>
<dbReference type="Gene3D" id="2.70.50.60">
    <property type="entry name" value="abc- transporter (atp binding component) like domain"/>
    <property type="match status" value="1"/>
</dbReference>
<dbReference type="PROSITE" id="PS50893">
    <property type="entry name" value="ABC_TRANSPORTER_2"/>
    <property type="match status" value="1"/>
</dbReference>
<feature type="domain" description="ABC transporter" evidence="5">
    <location>
        <begin position="25"/>
        <end position="247"/>
    </location>
</feature>
<dbReference type="AlphaFoldDB" id="A0A0R2QDI1"/>
<evidence type="ECO:0000313" key="7">
    <source>
        <dbReference type="Proteomes" id="UP000051017"/>
    </source>
</evidence>
<evidence type="ECO:0000259" key="5">
    <source>
        <dbReference type="PROSITE" id="PS50893"/>
    </source>
</evidence>
<dbReference type="SUPFAM" id="SSF52540">
    <property type="entry name" value="P-loop containing nucleoside triphosphate hydrolases"/>
    <property type="match status" value="1"/>
</dbReference>
<dbReference type="Pfam" id="PF14524">
    <property type="entry name" value="Wzt_C"/>
    <property type="match status" value="1"/>
</dbReference>
<dbReference type="InterPro" id="IPR003593">
    <property type="entry name" value="AAA+_ATPase"/>
</dbReference>
<evidence type="ECO:0000256" key="2">
    <source>
        <dbReference type="ARBA" id="ARBA00022448"/>
    </source>
</evidence>
<evidence type="ECO:0000256" key="1">
    <source>
        <dbReference type="ARBA" id="ARBA00005417"/>
    </source>
</evidence>
<keyword evidence="4" id="KW-0067">ATP-binding</keyword>
<dbReference type="CDD" id="cd10147">
    <property type="entry name" value="Wzt_C-like"/>
    <property type="match status" value="1"/>
</dbReference>
<dbReference type="PANTHER" id="PTHR46743">
    <property type="entry name" value="TEICHOIC ACIDS EXPORT ATP-BINDING PROTEIN TAGH"/>
    <property type="match status" value="1"/>
</dbReference>
<dbReference type="PANTHER" id="PTHR46743:SF2">
    <property type="entry name" value="TEICHOIC ACIDS EXPORT ATP-BINDING PROTEIN TAGH"/>
    <property type="match status" value="1"/>
</dbReference>
<dbReference type="SMART" id="SM00382">
    <property type="entry name" value="AAA"/>
    <property type="match status" value="1"/>
</dbReference>
<comment type="caution">
    <text evidence="6">The sequence shown here is derived from an EMBL/GenBank/DDBJ whole genome shotgun (WGS) entry which is preliminary data.</text>
</comment>
<keyword evidence="2" id="KW-0813">Transport</keyword>
<organism evidence="6 7">
    <name type="scientific">Acidimicrobiia bacterium BACL6 MAG-120924-bin43</name>
    <dbReference type="NCBI Taxonomy" id="1655583"/>
    <lineage>
        <taxon>Bacteria</taxon>
        <taxon>Bacillati</taxon>
        <taxon>Actinomycetota</taxon>
        <taxon>Acidimicrobiia</taxon>
        <taxon>acIV cluster</taxon>
    </lineage>
</organism>
<dbReference type="CDD" id="cd03220">
    <property type="entry name" value="ABC_KpsT_Wzt"/>
    <property type="match status" value="1"/>
</dbReference>
<proteinExistence type="inferred from homology"/>
<evidence type="ECO:0000313" key="6">
    <source>
        <dbReference type="EMBL" id="KRO48261.1"/>
    </source>
</evidence>
<dbReference type="Proteomes" id="UP000051017">
    <property type="component" value="Unassembled WGS sequence"/>
</dbReference>
<protein>
    <recommendedName>
        <fullName evidence="5">ABC transporter domain-containing protein</fullName>
    </recommendedName>
</protein>